<evidence type="ECO:0000256" key="3">
    <source>
        <dbReference type="ARBA" id="ARBA00022833"/>
    </source>
</evidence>
<dbReference type="Gene3D" id="4.10.1130.20">
    <property type="match status" value="2"/>
</dbReference>
<feature type="compositionally biased region" description="Low complexity" evidence="4">
    <location>
        <begin position="65"/>
        <end position="78"/>
    </location>
</feature>
<dbReference type="PROSITE" id="PS51401">
    <property type="entry name" value="CHORD"/>
    <property type="match status" value="2"/>
</dbReference>
<dbReference type="OrthoDB" id="1898560at2759"/>
<name>A0A0L0DIX9_THETB</name>
<dbReference type="InterPro" id="IPR039790">
    <property type="entry name" value="CHRD1"/>
</dbReference>
<dbReference type="GO" id="GO:0046872">
    <property type="term" value="F:metal ion binding"/>
    <property type="evidence" value="ECO:0007669"/>
    <property type="project" value="UniProtKB-KW"/>
</dbReference>
<keyword evidence="2" id="KW-0677">Repeat</keyword>
<dbReference type="PANTHER" id="PTHR46983:SF3">
    <property type="entry name" value="CHPADIPLOID STATE MAINTENANCE PROTEIN CHPA"/>
    <property type="match status" value="1"/>
</dbReference>
<dbReference type="eggNOG" id="KOG1667">
    <property type="taxonomic scope" value="Eukaryota"/>
</dbReference>
<feature type="domain" description="CHORD" evidence="6">
    <location>
        <begin position="223"/>
        <end position="281"/>
    </location>
</feature>
<keyword evidence="3" id="KW-0862">Zinc</keyword>
<accession>A0A0L0DIX9</accession>
<feature type="region of interest" description="Disordered" evidence="4">
    <location>
        <begin position="62"/>
        <end position="83"/>
    </location>
</feature>
<dbReference type="STRING" id="461836.A0A0L0DIX9"/>
<dbReference type="AlphaFoldDB" id="A0A0L0DIX9"/>
<evidence type="ECO:0000259" key="6">
    <source>
        <dbReference type="PROSITE" id="PS51401"/>
    </source>
</evidence>
<dbReference type="RefSeq" id="XP_013762259.1">
    <property type="nucleotide sequence ID" value="XM_013906805.1"/>
</dbReference>
<keyword evidence="8" id="KW-1185">Reference proteome</keyword>
<feature type="domain" description="CHORD" evidence="6">
    <location>
        <begin position="7"/>
        <end position="61"/>
    </location>
</feature>
<evidence type="ECO:0000256" key="4">
    <source>
        <dbReference type="SAM" id="MobiDB-lite"/>
    </source>
</evidence>
<reference evidence="7 8" key="1">
    <citation type="submission" date="2010-05" db="EMBL/GenBank/DDBJ databases">
        <title>The Genome Sequence of Thecamonas trahens ATCC 50062.</title>
        <authorList>
            <consortium name="The Broad Institute Genome Sequencing Platform"/>
            <person name="Russ C."/>
            <person name="Cuomo C."/>
            <person name="Shea T."/>
            <person name="Young S.K."/>
            <person name="Zeng Q."/>
            <person name="Koehrsen M."/>
            <person name="Haas B."/>
            <person name="Borodovsky M."/>
            <person name="Guigo R."/>
            <person name="Alvarado L."/>
            <person name="Berlin A."/>
            <person name="Bochicchio J."/>
            <person name="Borenstein D."/>
            <person name="Chapman S."/>
            <person name="Chen Z."/>
            <person name="Freedman E."/>
            <person name="Gellesch M."/>
            <person name="Goldberg J."/>
            <person name="Griggs A."/>
            <person name="Gujja S."/>
            <person name="Heilman E."/>
            <person name="Heiman D."/>
            <person name="Hepburn T."/>
            <person name="Howarth C."/>
            <person name="Jen D."/>
            <person name="Larson L."/>
            <person name="Mehta T."/>
            <person name="Park D."/>
            <person name="Pearson M."/>
            <person name="Roberts A."/>
            <person name="Saif S."/>
            <person name="Shenoy N."/>
            <person name="Sisk P."/>
            <person name="Stolte C."/>
            <person name="Sykes S."/>
            <person name="Thomson T."/>
            <person name="Walk T."/>
            <person name="White J."/>
            <person name="Yandava C."/>
            <person name="Burger G."/>
            <person name="Gray M.W."/>
            <person name="Holland P.W.H."/>
            <person name="King N."/>
            <person name="Lang F.B.F."/>
            <person name="Roger A.J."/>
            <person name="Ruiz-Trillo I."/>
            <person name="Lander E."/>
            <person name="Nusbaum C."/>
        </authorList>
    </citation>
    <scope>NUCLEOTIDE SEQUENCE [LARGE SCALE GENOMIC DNA]</scope>
    <source>
        <strain evidence="7 8">ATCC 50062</strain>
    </source>
</reference>
<dbReference type="EMBL" id="GL349436">
    <property type="protein sequence ID" value="KNC52257.1"/>
    <property type="molecule type" value="Genomic_DNA"/>
</dbReference>
<dbReference type="PROSITE" id="PS51203">
    <property type="entry name" value="CS"/>
    <property type="match status" value="1"/>
</dbReference>
<dbReference type="InterPro" id="IPR008978">
    <property type="entry name" value="HSP20-like_chaperone"/>
</dbReference>
<organism evidence="7 8">
    <name type="scientific">Thecamonas trahens ATCC 50062</name>
    <dbReference type="NCBI Taxonomy" id="461836"/>
    <lineage>
        <taxon>Eukaryota</taxon>
        <taxon>Apusozoa</taxon>
        <taxon>Apusomonadida</taxon>
        <taxon>Apusomonadidae</taxon>
        <taxon>Thecamonas</taxon>
    </lineage>
</organism>
<dbReference type="Pfam" id="PF04968">
    <property type="entry name" value="CHORD"/>
    <property type="match status" value="2"/>
</dbReference>
<proteinExistence type="predicted"/>
<evidence type="ECO:0000259" key="5">
    <source>
        <dbReference type="PROSITE" id="PS51203"/>
    </source>
</evidence>
<evidence type="ECO:0000313" key="8">
    <source>
        <dbReference type="Proteomes" id="UP000054408"/>
    </source>
</evidence>
<dbReference type="GeneID" id="25560856"/>
<dbReference type="OMA" id="KGYTCCK"/>
<evidence type="ECO:0000256" key="2">
    <source>
        <dbReference type="ARBA" id="ARBA00022737"/>
    </source>
</evidence>
<feature type="domain" description="CS" evidence="5">
    <location>
        <begin position="296"/>
        <end position="386"/>
    </location>
</feature>
<keyword evidence="1" id="KW-0479">Metal-binding</keyword>
<dbReference type="InterPro" id="IPR007052">
    <property type="entry name" value="CS_dom"/>
</dbReference>
<protein>
    <submittedName>
        <fullName evidence="7">CORD and CS domain-containing protein</fullName>
    </submittedName>
</protein>
<evidence type="ECO:0000313" key="7">
    <source>
        <dbReference type="EMBL" id="KNC52257.1"/>
    </source>
</evidence>
<dbReference type="InterPro" id="IPR007051">
    <property type="entry name" value="CHORD_dom"/>
</dbReference>
<gene>
    <name evidence="7" type="ORF">AMSG_01086</name>
</gene>
<evidence type="ECO:0000256" key="1">
    <source>
        <dbReference type="ARBA" id="ARBA00022723"/>
    </source>
</evidence>
<dbReference type="SUPFAM" id="SSF49764">
    <property type="entry name" value="HSP20-like chaperones"/>
    <property type="match status" value="1"/>
</dbReference>
<dbReference type="Gene3D" id="2.60.40.790">
    <property type="match status" value="1"/>
</dbReference>
<dbReference type="Proteomes" id="UP000054408">
    <property type="component" value="Unassembled WGS sequence"/>
</dbReference>
<dbReference type="Pfam" id="PF04969">
    <property type="entry name" value="CS"/>
    <property type="match status" value="1"/>
</dbReference>
<dbReference type="PANTHER" id="PTHR46983">
    <property type="entry name" value="CYSTEINE AND HISTIDINE-RICH DOMAIN-CONTAINING PROTEIN 1"/>
    <property type="match status" value="1"/>
</dbReference>
<dbReference type="CDD" id="cd06463">
    <property type="entry name" value="p23_like"/>
    <property type="match status" value="1"/>
</dbReference>
<sequence>MSETPVCTRTNCGKLVDDGECAYHPAAPVFHERKRTWPCCNVSHTSFDDFLAVPGCTTGPHQVPGASSADGASKAGQARQPASGKVPRFYVHLDAEGVGKPVPDFTAVFELDPANTLRRIREDFVIQYNRQHGAEYTLKIATVRLVDGDGPAAAALDLDTPLPNVVTPGADVFCSVVTFQPIATPDAALTPNAASSSAEAAEATAAATAAAAEPRDPNAERTCLNYTCGGTFTDATNADDACTFHLAPPFFHDASQGYQCCSRVMSFDEFQAIPPCQTGPHSDMPHELRPVVPFPSTDDEVVFSQDKTTISLTFNLPGTDASGVDVDVEDDNIMVIISRSGEKDFVYTVDPLHAEVKPGKSSVAIDGDAVVITFTKASKAEWPALQG</sequence>